<dbReference type="Proteomes" id="UP000001880">
    <property type="component" value="Chromosome"/>
</dbReference>
<feature type="compositionally biased region" description="Basic and acidic residues" evidence="5">
    <location>
        <begin position="661"/>
        <end position="678"/>
    </location>
</feature>
<gene>
    <name evidence="10" type="ordered locus">Hoch_6389</name>
</gene>
<dbReference type="Gene3D" id="3.30.565.10">
    <property type="entry name" value="Histidine kinase-like ATPase, C-terminal domain"/>
    <property type="match status" value="1"/>
</dbReference>
<dbReference type="SMART" id="SM00388">
    <property type="entry name" value="HisKA"/>
    <property type="match status" value="1"/>
</dbReference>
<feature type="domain" description="Histidine kinase" evidence="6">
    <location>
        <begin position="288"/>
        <end position="508"/>
    </location>
</feature>
<dbReference type="CDD" id="cd00130">
    <property type="entry name" value="PAS"/>
    <property type="match status" value="1"/>
</dbReference>
<proteinExistence type="predicted"/>
<dbReference type="InterPro" id="IPR036890">
    <property type="entry name" value="HATPase_C_sf"/>
</dbReference>
<feature type="domain" description="PAC" evidence="9">
    <location>
        <begin position="99"/>
        <end position="149"/>
    </location>
</feature>
<dbReference type="SMART" id="SM00091">
    <property type="entry name" value="PAS"/>
    <property type="match status" value="2"/>
</dbReference>
<dbReference type="SUPFAM" id="SSF55785">
    <property type="entry name" value="PYP-like sensor domain (PAS domain)"/>
    <property type="match status" value="2"/>
</dbReference>
<dbReference type="GO" id="GO:0000155">
    <property type="term" value="F:phosphorelay sensor kinase activity"/>
    <property type="evidence" value="ECO:0007669"/>
    <property type="project" value="InterPro"/>
</dbReference>
<evidence type="ECO:0000256" key="4">
    <source>
        <dbReference type="PROSITE-ProRule" id="PRU00169"/>
    </source>
</evidence>
<dbReference type="CDD" id="cd00156">
    <property type="entry name" value="REC"/>
    <property type="match status" value="1"/>
</dbReference>
<dbReference type="Pfam" id="PF13426">
    <property type="entry name" value="PAS_9"/>
    <property type="match status" value="1"/>
</dbReference>
<dbReference type="EMBL" id="CP001804">
    <property type="protein sequence ID" value="ACY18858.1"/>
    <property type="molecule type" value="Genomic_DNA"/>
</dbReference>
<dbReference type="PANTHER" id="PTHR43065:SF50">
    <property type="entry name" value="HISTIDINE KINASE"/>
    <property type="match status" value="1"/>
</dbReference>
<feature type="region of interest" description="Disordered" evidence="5">
    <location>
        <begin position="642"/>
        <end position="688"/>
    </location>
</feature>
<name>D0LP32_HALO1</name>
<dbReference type="Gene3D" id="1.10.287.130">
    <property type="match status" value="1"/>
</dbReference>
<sequence length="688" mass="77174">MDDPAKTTEDSGTELEAVRERLRSMEARYQSLLASRADAVLIFDFDGTAGVEQSARARKLFGYSDEEFRALKPRDLTTSAQRAEIAMMMSQLHTMGRARRPRLRLRRKDGSEFWGDVSATVFEEQGRRRQMHVVRDITPAIEHETKLSQQKELLQMVFDHIPVMALLFTDQRRARFINREAELVLGWSLDEWQREDVLSACFPDPDVYERATLLLQKTPSRWVELTTCTRFGRFIDTMWYGLALPGGETLTIAQDVTAQKDAGREVRLLEDRLRRKQKLEALGTLAAGVAHEINNPLTWLMGNVECLKALLDDHASMLASSMTDELGEIVVEMRDGTERIRRIVAGLKPFTRSDEDTFGPVDLIQVLDTAVDLAGNEIRHRARLVRRIRKVPPVYGNQARLTQAFVNLLVNAAQAISHGHATDNRIRIVTSQREDGRVCVIVEDTGVGIPATVIDRIFEPFFTTRAPERTGLGLSICHSIIDSCGGEIEVTSSPGAGTRFCVYLLASAEPLVEVPSPDTEEPLRPARVLVIDDEPNVCQILRRALRDHHVAVAHTGRDAMMRLNEASFDIILCDVMMPDVSGMDVFQELSELHPAQARRMVFMTGGAFTDAARAFLADTRNPVLQKPVNLGDLRTLVRRAVRPSPSVTEDDTPLSLPQLDSDLRPIDPERRRRQHDLAGNEPVGGGER</sequence>
<protein>
    <recommendedName>
        <fullName evidence="2">histidine kinase</fullName>
        <ecNumber evidence="2">2.7.13.3</ecNumber>
    </recommendedName>
</protein>
<evidence type="ECO:0000259" key="7">
    <source>
        <dbReference type="PROSITE" id="PS50110"/>
    </source>
</evidence>
<dbReference type="InterPro" id="IPR036097">
    <property type="entry name" value="HisK_dim/P_sf"/>
</dbReference>
<evidence type="ECO:0000256" key="1">
    <source>
        <dbReference type="ARBA" id="ARBA00000085"/>
    </source>
</evidence>
<evidence type="ECO:0000313" key="11">
    <source>
        <dbReference type="Proteomes" id="UP000001880"/>
    </source>
</evidence>
<organism evidence="10 11">
    <name type="scientific">Haliangium ochraceum (strain DSM 14365 / JCM 11303 / SMP-2)</name>
    <dbReference type="NCBI Taxonomy" id="502025"/>
    <lineage>
        <taxon>Bacteria</taxon>
        <taxon>Pseudomonadati</taxon>
        <taxon>Myxococcota</taxon>
        <taxon>Polyangia</taxon>
        <taxon>Haliangiales</taxon>
        <taxon>Kofleriaceae</taxon>
        <taxon>Haliangium</taxon>
    </lineage>
</organism>
<feature type="modified residue" description="4-aspartylphosphate" evidence="4">
    <location>
        <position position="574"/>
    </location>
</feature>
<dbReference type="PROSITE" id="PS50113">
    <property type="entry name" value="PAC"/>
    <property type="match status" value="1"/>
</dbReference>
<dbReference type="Pfam" id="PF00072">
    <property type="entry name" value="Response_reg"/>
    <property type="match status" value="1"/>
</dbReference>
<keyword evidence="11" id="KW-1185">Reference proteome</keyword>
<accession>D0LP32</accession>
<feature type="domain" description="PAS" evidence="8">
    <location>
        <begin position="25"/>
        <end position="68"/>
    </location>
</feature>
<dbReference type="Gene3D" id="3.30.450.20">
    <property type="entry name" value="PAS domain"/>
    <property type="match status" value="2"/>
</dbReference>
<evidence type="ECO:0000256" key="2">
    <source>
        <dbReference type="ARBA" id="ARBA00012438"/>
    </source>
</evidence>
<evidence type="ECO:0000259" key="8">
    <source>
        <dbReference type="PROSITE" id="PS50112"/>
    </source>
</evidence>
<dbReference type="InterPro" id="IPR001610">
    <property type="entry name" value="PAC"/>
</dbReference>
<feature type="domain" description="Response regulatory" evidence="7">
    <location>
        <begin position="527"/>
        <end position="641"/>
    </location>
</feature>
<dbReference type="SUPFAM" id="SSF47384">
    <property type="entry name" value="Homodimeric domain of signal transducing histidine kinase"/>
    <property type="match status" value="1"/>
</dbReference>
<dbReference type="Pfam" id="PF02518">
    <property type="entry name" value="HATPase_c"/>
    <property type="match status" value="1"/>
</dbReference>
<evidence type="ECO:0000259" key="9">
    <source>
        <dbReference type="PROSITE" id="PS50113"/>
    </source>
</evidence>
<dbReference type="KEGG" id="hoh:Hoch_6389"/>
<dbReference type="SMART" id="SM00387">
    <property type="entry name" value="HATPase_c"/>
    <property type="match status" value="1"/>
</dbReference>
<dbReference type="InterPro" id="IPR035965">
    <property type="entry name" value="PAS-like_dom_sf"/>
</dbReference>
<dbReference type="eggNOG" id="COG4191">
    <property type="taxonomic scope" value="Bacteria"/>
</dbReference>
<dbReference type="SMART" id="SM00086">
    <property type="entry name" value="PAC"/>
    <property type="match status" value="1"/>
</dbReference>
<dbReference type="HOGENOM" id="CLU_368708_0_0_7"/>
<keyword evidence="3 4" id="KW-0597">Phosphoprotein</keyword>
<dbReference type="InterPro" id="IPR001789">
    <property type="entry name" value="Sig_transdc_resp-reg_receiver"/>
</dbReference>
<comment type="catalytic activity">
    <reaction evidence="1">
        <text>ATP + protein L-histidine = ADP + protein N-phospho-L-histidine.</text>
        <dbReference type="EC" id="2.7.13.3"/>
    </reaction>
</comment>
<dbReference type="PRINTS" id="PR00344">
    <property type="entry name" value="BCTRLSENSOR"/>
</dbReference>
<dbReference type="InterPro" id="IPR004358">
    <property type="entry name" value="Sig_transdc_His_kin-like_C"/>
</dbReference>
<reference evidence="10 11" key="1">
    <citation type="journal article" date="2010" name="Stand. Genomic Sci.">
        <title>Complete genome sequence of Haliangium ochraceum type strain (SMP-2).</title>
        <authorList>
            <consortium name="US DOE Joint Genome Institute (JGI-PGF)"/>
            <person name="Ivanova N."/>
            <person name="Daum C."/>
            <person name="Lang E."/>
            <person name="Abt B."/>
            <person name="Kopitz M."/>
            <person name="Saunders E."/>
            <person name="Lapidus A."/>
            <person name="Lucas S."/>
            <person name="Glavina Del Rio T."/>
            <person name="Nolan M."/>
            <person name="Tice H."/>
            <person name="Copeland A."/>
            <person name="Cheng J.F."/>
            <person name="Chen F."/>
            <person name="Bruce D."/>
            <person name="Goodwin L."/>
            <person name="Pitluck S."/>
            <person name="Mavromatis K."/>
            <person name="Pati A."/>
            <person name="Mikhailova N."/>
            <person name="Chen A."/>
            <person name="Palaniappan K."/>
            <person name="Land M."/>
            <person name="Hauser L."/>
            <person name="Chang Y.J."/>
            <person name="Jeffries C.D."/>
            <person name="Detter J.C."/>
            <person name="Brettin T."/>
            <person name="Rohde M."/>
            <person name="Goker M."/>
            <person name="Bristow J."/>
            <person name="Markowitz V."/>
            <person name="Eisen J.A."/>
            <person name="Hugenholtz P."/>
            <person name="Kyrpides N.C."/>
            <person name="Klenk H.P."/>
        </authorList>
    </citation>
    <scope>NUCLEOTIDE SEQUENCE [LARGE SCALE GENOMIC DNA]</scope>
    <source>
        <strain evidence="11">DSM 14365 / CIP 107738 / JCM 11303 / AJ 13395 / SMP-2</strain>
    </source>
</reference>
<dbReference type="PANTHER" id="PTHR43065">
    <property type="entry name" value="SENSOR HISTIDINE KINASE"/>
    <property type="match status" value="1"/>
</dbReference>
<keyword evidence="10" id="KW-0808">Transferase</keyword>
<dbReference type="InterPro" id="IPR000700">
    <property type="entry name" value="PAS-assoc_C"/>
</dbReference>
<keyword evidence="10" id="KW-0418">Kinase</keyword>
<dbReference type="AlphaFoldDB" id="D0LP32"/>
<dbReference type="Pfam" id="PF13188">
    <property type="entry name" value="PAS_8"/>
    <property type="match status" value="1"/>
</dbReference>
<dbReference type="eggNOG" id="COG2202">
    <property type="taxonomic scope" value="Bacteria"/>
</dbReference>
<dbReference type="InterPro" id="IPR003594">
    <property type="entry name" value="HATPase_dom"/>
</dbReference>
<dbReference type="SUPFAM" id="SSF55874">
    <property type="entry name" value="ATPase domain of HSP90 chaperone/DNA topoisomerase II/histidine kinase"/>
    <property type="match status" value="1"/>
</dbReference>
<evidence type="ECO:0000259" key="6">
    <source>
        <dbReference type="PROSITE" id="PS50109"/>
    </source>
</evidence>
<dbReference type="eggNOG" id="COG0784">
    <property type="taxonomic scope" value="Bacteria"/>
</dbReference>
<dbReference type="Pfam" id="PF00512">
    <property type="entry name" value="HisKA"/>
    <property type="match status" value="1"/>
</dbReference>
<dbReference type="InterPro" id="IPR000014">
    <property type="entry name" value="PAS"/>
</dbReference>
<dbReference type="CDD" id="cd00082">
    <property type="entry name" value="HisKA"/>
    <property type="match status" value="1"/>
</dbReference>
<dbReference type="InterPro" id="IPR003661">
    <property type="entry name" value="HisK_dim/P_dom"/>
</dbReference>
<dbReference type="SMART" id="SM00448">
    <property type="entry name" value="REC"/>
    <property type="match status" value="1"/>
</dbReference>
<dbReference type="RefSeq" id="WP_012831450.1">
    <property type="nucleotide sequence ID" value="NC_013440.1"/>
</dbReference>
<dbReference type="Gene3D" id="3.40.50.2300">
    <property type="match status" value="1"/>
</dbReference>
<dbReference type="STRING" id="502025.Hoch_6389"/>
<dbReference type="EC" id="2.7.13.3" evidence="2"/>
<dbReference type="InterPro" id="IPR011006">
    <property type="entry name" value="CheY-like_superfamily"/>
</dbReference>
<dbReference type="PROSITE" id="PS50112">
    <property type="entry name" value="PAS"/>
    <property type="match status" value="1"/>
</dbReference>
<evidence type="ECO:0000256" key="5">
    <source>
        <dbReference type="SAM" id="MobiDB-lite"/>
    </source>
</evidence>
<evidence type="ECO:0000256" key="3">
    <source>
        <dbReference type="ARBA" id="ARBA00022553"/>
    </source>
</evidence>
<dbReference type="InterPro" id="IPR005467">
    <property type="entry name" value="His_kinase_dom"/>
</dbReference>
<dbReference type="SUPFAM" id="SSF52172">
    <property type="entry name" value="CheY-like"/>
    <property type="match status" value="1"/>
</dbReference>
<evidence type="ECO:0000313" key="10">
    <source>
        <dbReference type="EMBL" id="ACY18858.1"/>
    </source>
</evidence>
<dbReference type="PROSITE" id="PS50109">
    <property type="entry name" value="HIS_KIN"/>
    <property type="match status" value="1"/>
</dbReference>
<dbReference type="NCBIfam" id="TIGR00229">
    <property type="entry name" value="sensory_box"/>
    <property type="match status" value="1"/>
</dbReference>
<dbReference type="PROSITE" id="PS50110">
    <property type="entry name" value="RESPONSE_REGULATORY"/>
    <property type="match status" value="1"/>
</dbReference>